<dbReference type="AlphaFoldDB" id="A0A2H6K978"/>
<organism evidence="1 2">
    <name type="scientific">Babesia ovata</name>
    <dbReference type="NCBI Taxonomy" id="189622"/>
    <lineage>
        <taxon>Eukaryota</taxon>
        <taxon>Sar</taxon>
        <taxon>Alveolata</taxon>
        <taxon>Apicomplexa</taxon>
        <taxon>Aconoidasida</taxon>
        <taxon>Piroplasmida</taxon>
        <taxon>Babesiidae</taxon>
        <taxon>Babesia</taxon>
    </lineage>
</organism>
<reference evidence="1 2" key="1">
    <citation type="journal article" date="2017" name="BMC Genomics">
        <title>Whole-genome assembly of Babesia ovata and comparative genomics between closely related pathogens.</title>
        <authorList>
            <person name="Yamagishi J."/>
            <person name="Asada M."/>
            <person name="Hakimi H."/>
            <person name="Tanaka T.Q."/>
            <person name="Sugimoto C."/>
            <person name="Kawazu S."/>
        </authorList>
    </citation>
    <scope>NUCLEOTIDE SEQUENCE [LARGE SCALE GENOMIC DNA]</scope>
    <source>
        <strain evidence="1 2">Miyake</strain>
    </source>
</reference>
<evidence type="ECO:0000313" key="2">
    <source>
        <dbReference type="Proteomes" id="UP000236319"/>
    </source>
</evidence>
<sequence length="266" mass="29839">MYTVRASSEISTTEHILPSTVFLSARSSVPSHGVEEVVNEASEDVDGGVNVDFSHILILIGVIRSPRYEDAFRQFFDKQPAAIRHIVQHLIALRSPLGSEAKSDNPCVILVVEKQPVHEQRHLDVRQLQAPASDAAVGGYVEHPAAERAHVVAGVLQCAFGYPGVRHDRKPDDACDFLQSKNCLGYFEVAQQVPVHKIAKDTWFCCENGYDEGSLFVIQRLRHDVILVHPGEYEVEGLHSHSLRMVLERFQREQVGPYIEFDRLHS</sequence>
<dbReference type="Proteomes" id="UP000236319">
    <property type="component" value="Unassembled WGS sequence"/>
</dbReference>
<protein>
    <submittedName>
        <fullName evidence="1">Family heavy metal efflux pump, putative</fullName>
    </submittedName>
</protein>
<comment type="caution">
    <text evidence="1">The sequence shown here is derived from an EMBL/GenBank/DDBJ whole genome shotgun (WGS) entry which is preliminary data.</text>
</comment>
<proteinExistence type="predicted"/>
<evidence type="ECO:0000313" key="1">
    <source>
        <dbReference type="EMBL" id="GBE59562.1"/>
    </source>
</evidence>
<dbReference type="RefSeq" id="XP_028865805.1">
    <property type="nucleotide sequence ID" value="XM_029009972.1"/>
</dbReference>
<name>A0A2H6K978_9APIC</name>
<accession>A0A2H6K978</accession>
<keyword evidence="2" id="KW-1185">Reference proteome</keyword>
<dbReference type="EMBL" id="BDSA01000001">
    <property type="protein sequence ID" value="GBE59562.1"/>
    <property type="molecule type" value="Genomic_DNA"/>
</dbReference>
<dbReference type="GeneID" id="39873332"/>
<gene>
    <name evidence="1" type="ORF">BOVATA_010550</name>
</gene>
<dbReference type="VEuPathDB" id="PiroplasmaDB:BOVATA_010550"/>